<accession>A0A9W4T133</accession>
<protein>
    <submittedName>
        <fullName evidence="1">11277_t:CDS:1</fullName>
    </submittedName>
</protein>
<dbReference type="OrthoDB" id="2314710at2759"/>
<sequence length="131" mass="14999">EFNAEISLTQHIESINAIIHKYINSHSTLLDITSSSTVHVFLKLVNNLRNILTDEGLIQEVKLSNINSVNNQDQKIIYNPLQANAKRKPSKRLKLSGKIISKESIEKVNNVHVRSRDRYMCCNCFKDEHNA</sequence>
<organism evidence="1 2">
    <name type="scientific">Funneliformis geosporum</name>
    <dbReference type="NCBI Taxonomy" id="1117311"/>
    <lineage>
        <taxon>Eukaryota</taxon>
        <taxon>Fungi</taxon>
        <taxon>Fungi incertae sedis</taxon>
        <taxon>Mucoromycota</taxon>
        <taxon>Glomeromycotina</taxon>
        <taxon>Glomeromycetes</taxon>
        <taxon>Glomerales</taxon>
        <taxon>Glomeraceae</taxon>
        <taxon>Funneliformis</taxon>
    </lineage>
</organism>
<dbReference type="Proteomes" id="UP001153678">
    <property type="component" value="Unassembled WGS sequence"/>
</dbReference>
<gene>
    <name evidence="1" type="ORF">FWILDA_LOCUS13526</name>
</gene>
<evidence type="ECO:0000313" key="1">
    <source>
        <dbReference type="EMBL" id="CAI2188334.1"/>
    </source>
</evidence>
<proteinExistence type="predicted"/>
<name>A0A9W4T133_9GLOM</name>
<dbReference type="AlphaFoldDB" id="A0A9W4T133"/>
<evidence type="ECO:0000313" key="2">
    <source>
        <dbReference type="Proteomes" id="UP001153678"/>
    </source>
</evidence>
<comment type="caution">
    <text evidence="1">The sequence shown here is derived from an EMBL/GenBank/DDBJ whole genome shotgun (WGS) entry which is preliminary data.</text>
</comment>
<feature type="non-terminal residue" evidence="1">
    <location>
        <position position="131"/>
    </location>
</feature>
<keyword evidence="2" id="KW-1185">Reference proteome</keyword>
<reference evidence="1" key="1">
    <citation type="submission" date="2022-08" db="EMBL/GenBank/DDBJ databases">
        <authorList>
            <person name="Kallberg Y."/>
            <person name="Tangrot J."/>
            <person name="Rosling A."/>
        </authorList>
    </citation>
    <scope>NUCLEOTIDE SEQUENCE</scope>
    <source>
        <strain evidence="1">Wild A</strain>
    </source>
</reference>
<dbReference type="EMBL" id="CAMKVN010005140">
    <property type="protein sequence ID" value="CAI2188334.1"/>
    <property type="molecule type" value="Genomic_DNA"/>
</dbReference>